<protein>
    <recommendedName>
        <fullName evidence="6">Transcription repressor</fullName>
    </recommendedName>
    <alternativeName>
        <fullName evidence="6">Ovate family protein</fullName>
    </alternativeName>
</protein>
<feature type="compositionally biased region" description="Basic residues" evidence="7">
    <location>
        <begin position="37"/>
        <end position="46"/>
    </location>
</feature>
<dbReference type="PANTHER" id="PTHR33057:SF117">
    <property type="entry name" value="TRANSCRIPTION REPRESSOR OFP14"/>
    <property type="match status" value="1"/>
</dbReference>
<feature type="region of interest" description="Disordered" evidence="7">
    <location>
        <begin position="1"/>
        <end position="77"/>
    </location>
</feature>
<dbReference type="GO" id="GO:0005634">
    <property type="term" value="C:nucleus"/>
    <property type="evidence" value="ECO:0007669"/>
    <property type="project" value="UniProtKB-SubCell"/>
</dbReference>
<evidence type="ECO:0000256" key="2">
    <source>
        <dbReference type="ARBA" id="ARBA00022491"/>
    </source>
</evidence>
<evidence type="ECO:0000256" key="4">
    <source>
        <dbReference type="ARBA" id="ARBA00023163"/>
    </source>
</evidence>
<feature type="compositionally biased region" description="Low complexity" evidence="7">
    <location>
        <begin position="162"/>
        <end position="171"/>
    </location>
</feature>
<evidence type="ECO:0000256" key="1">
    <source>
        <dbReference type="ARBA" id="ARBA00004123"/>
    </source>
</evidence>
<dbReference type="PROSITE" id="PS51754">
    <property type="entry name" value="OVATE"/>
    <property type="match status" value="1"/>
</dbReference>
<dbReference type="AlphaFoldDB" id="A0A9Q0FSB1"/>
<sequence length="312" mass="35491">MSKKLQKSLTDYLNKIKNPNPETQLASSNSFSSPKKWTLRGCKHPKTLSFAIDHSRHRPDDRRRHQHGGDSSKDDDAATLSDVDRFLFENFRSLYISNEGEQDQKRKDKLEDDDRVQSSNSLLFESPRFLDPPPNFSAGGGSHRRFFVAPGSSGSLMEEARASSTSAATEENVGSSSGSTTFNTLNDESIIASSNEDQVKHVRLPDDCIAVLAYSPSPYEDFRRSMQEMVQERLEHKGKIDWDFMEELLFCYLNLNEKKSHRFILSAFVDLIVRLRKTLSSSGSRSSAHPPPGSRRTRVSRERKRRILKMET</sequence>
<feature type="compositionally biased region" description="Polar residues" evidence="7">
    <location>
        <begin position="20"/>
        <end position="35"/>
    </location>
</feature>
<evidence type="ECO:0000259" key="8">
    <source>
        <dbReference type="PROSITE" id="PS51754"/>
    </source>
</evidence>
<evidence type="ECO:0000256" key="5">
    <source>
        <dbReference type="ARBA" id="ARBA00023242"/>
    </source>
</evidence>
<evidence type="ECO:0000313" key="10">
    <source>
        <dbReference type="Proteomes" id="UP001141552"/>
    </source>
</evidence>
<feature type="compositionally biased region" description="Basic residues" evidence="7">
    <location>
        <begin position="295"/>
        <end position="312"/>
    </location>
</feature>
<comment type="subcellular location">
    <subcellularLocation>
        <location evidence="1 6">Nucleus</location>
    </subcellularLocation>
</comment>
<evidence type="ECO:0000256" key="7">
    <source>
        <dbReference type="SAM" id="MobiDB-lite"/>
    </source>
</evidence>
<comment type="caution">
    <text evidence="9">The sequence shown here is derived from an EMBL/GenBank/DDBJ whole genome shotgun (WGS) entry which is preliminary data.</text>
</comment>
<dbReference type="Proteomes" id="UP001141552">
    <property type="component" value="Unassembled WGS sequence"/>
</dbReference>
<keyword evidence="10" id="KW-1185">Reference proteome</keyword>
<proteinExistence type="predicted"/>
<organism evidence="9 10">
    <name type="scientific">Turnera subulata</name>
    <dbReference type="NCBI Taxonomy" id="218843"/>
    <lineage>
        <taxon>Eukaryota</taxon>
        <taxon>Viridiplantae</taxon>
        <taxon>Streptophyta</taxon>
        <taxon>Embryophyta</taxon>
        <taxon>Tracheophyta</taxon>
        <taxon>Spermatophyta</taxon>
        <taxon>Magnoliopsida</taxon>
        <taxon>eudicotyledons</taxon>
        <taxon>Gunneridae</taxon>
        <taxon>Pentapetalae</taxon>
        <taxon>rosids</taxon>
        <taxon>fabids</taxon>
        <taxon>Malpighiales</taxon>
        <taxon>Passifloraceae</taxon>
        <taxon>Turnera</taxon>
    </lineage>
</organism>
<feature type="compositionally biased region" description="Basic and acidic residues" evidence="7">
    <location>
        <begin position="102"/>
        <end position="116"/>
    </location>
</feature>
<feature type="domain" description="OVATE" evidence="8">
    <location>
        <begin position="211"/>
        <end position="274"/>
    </location>
</feature>
<dbReference type="NCBIfam" id="TIGR01568">
    <property type="entry name" value="A_thal_3678"/>
    <property type="match status" value="1"/>
</dbReference>
<dbReference type="InterPro" id="IPR038933">
    <property type="entry name" value="Ovate"/>
</dbReference>
<evidence type="ECO:0000256" key="6">
    <source>
        <dbReference type="RuleBase" id="RU367028"/>
    </source>
</evidence>
<keyword evidence="5 6" id="KW-0539">Nucleus</keyword>
<evidence type="ECO:0000313" key="9">
    <source>
        <dbReference type="EMBL" id="KAJ4836681.1"/>
    </source>
</evidence>
<feature type="compositionally biased region" description="Basic and acidic residues" evidence="7">
    <location>
        <begin position="58"/>
        <end position="77"/>
    </location>
</feature>
<feature type="region of interest" description="Disordered" evidence="7">
    <location>
        <begin position="99"/>
        <end position="131"/>
    </location>
</feature>
<dbReference type="OrthoDB" id="689980at2759"/>
<dbReference type="InterPro" id="IPR006458">
    <property type="entry name" value="Ovate_C"/>
</dbReference>
<dbReference type="GO" id="GO:0045892">
    <property type="term" value="P:negative regulation of DNA-templated transcription"/>
    <property type="evidence" value="ECO:0007669"/>
    <property type="project" value="UniProtKB-UniRule"/>
</dbReference>
<dbReference type="EMBL" id="JAKUCV010004042">
    <property type="protein sequence ID" value="KAJ4836681.1"/>
    <property type="molecule type" value="Genomic_DNA"/>
</dbReference>
<comment type="function">
    <text evidence="6">Transcriptional repressor that regulates multiple aspects of plant growth and development.</text>
</comment>
<reference evidence="9" key="2">
    <citation type="journal article" date="2023" name="Plants (Basel)">
        <title>Annotation of the Turnera subulata (Passifloraceae) Draft Genome Reveals the S-Locus Evolved after the Divergence of Turneroideae from Passifloroideae in a Stepwise Manner.</title>
        <authorList>
            <person name="Henning P.M."/>
            <person name="Roalson E.H."/>
            <person name="Mir W."/>
            <person name="McCubbin A.G."/>
            <person name="Shore J.S."/>
        </authorList>
    </citation>
    <scope>NUCLEOTIDE SEQUENCE</scope>
    <source>
        <strain evidence="9">F60SS</strain>
    </source>
</reference>
<evidence type="ECO:0000256" key="3">
    <source>
        <dbReference type="ARBA" id="ARBA00023015"/>
    </source>
</evidence>
<accession>A0A9Q0FSB1</accession>
<feature type="region of interest" description="Disordered" evidence="7">
    <location>
        <begin position="281"/>
        <end position="312"/>
    </location>
</feature>
<gene>
    <name evidence="9" type="ORF">Tsubulata_043324</name>
</gene>
<keyword evidence="2 6" id="KW-0678">Repressor</keyword>
<keyword evidence="3 6" id="KW-0805">Transcription regulation</keyword>
<feature type="region of interest" description="Disordered" evidence="7">
    <location>
        <begin position="157"/>
        <end position="180"/>
    </location>
</feature>
<dbReference type="Pfam" id="PF04844">
    <property type="entry name" value="Ovate"/>
    <property type="match status" value="1"/>
</dbReference>
<keyword evidence="4 6" id="KW-0804">Transcription</keyword>
<dbReference type="PANTHER" id="PTHR33057">
    <property type="entry name" value="TRANSCRIPTION REPRESSOR OFP7-RELATED"/>
    <property type="match status" value="1"/>
</dbReference>
<name>A0A9Q0FSB1_9ROSI</name>
<reference evidence="9" key="1">
    <citation type="submission" date="2022-02" db="EMBL/GenBank/DDBJ databases">
        <authorList>
            <person name="Henning P.M."/>
            <person name="McCubbin A.G."/>
            <person name="Shore J.S."/>
        </authorList>
    </citation>
    <scope>NUCLEOTIDE SEQUENCE</scope>
    <source>
        <strain evidence="9">F60SS</strain>
        <tissue evidence="9">Leaves</tissue>
    </source>
</reference>